<reference evidence="1 2" key="1">
    <citation type="submission" date="2019-09" db="EMBL/GenBank/DDBJ databases">
        <title>A chromosome-level genome assembly of the Chinese tupelo Nyssa sinensis.</title>
        <authorList>
            <person name="Yang X."/>
            <person name="Kang M."/>
            <person name="Yang Y."/>
            <person name="Xiong H."/>
            <person name="Wang M."/>
            <person name="Zhang Z."/>
            <person name="Wang Z."/>
            <person name="Wu H."/>
            <person name="Ma T."/>
            <person name="Liu J."/>
            <person name="Xi Z."/>
        </authorList>
    </citation>
    <scope>NUCLEOTIDE SEQUENCE [LARGE SCALE GENOMIC DNA]</scope>
    <source>
        <strain evidence="1">J267</strain>
        <tissue evidence="1">Leaf</tissue>
    </source>
</reference>
<organism evidence="1 2">
    <name type="scientific">Nyssa sinensis</name>
    <dbReference type="NCBI Taxonomy" id="561372"/>
    <lineage>
        <taxon>Eukaryota</taxon>
        <taxon>Viridiplantae</taxon>
        <taxon>Streptophyta</taxon>
        <taxon>Embryophyta</taxon>
        <taxon>Tracheophyta</taxon>
        <taxon>Spermatophyta</taxon>
        <taxon>Magnoliopsida</taxon>
        <taxon>eudicotyledons</taxon>
        <taxon>Gunneridae</taxon>
        <taxon>Pentapetalae</taxon>
        <taxon>asterids</taxon>
        <taxon>Cornales</taxon>
        <taxon>Nyssaceae</taxon>
        <taxon>Nyssa</taxon>
    </lineage>
</organism>
<dbReference type="OrthoDB" id="1859317at2759"/>
<accession>A0A5J5AK29</accession>
<name>A0A5J5AK29_9ASTE</name>
<dbReference type="EMBL" id="CM018043">
    <property type="protein sequence ID" value="KAA8531403.1"/>
    <property type="molecule type" value="Genomic_DNA"/>
</dbReference>
<sequence>MSPSKVPWRGSGKHLVSEDEKDKRIRELSLELYNERQKCKRRCTAYEEQLNMILKDLEKHTEHISGWVMCPENMVKHDLTEHHQLIDAVWLCHGWDLKNLGEVVVTHGIHTRLKCMEGPDWTVTVSNLEIKQWKPT</sequence>
<evidence type="ECO:0000313" key="1">
    <source>
        <dbReference type="EMBL" id="KAA8531403.1"/>
    </source>
</evidence>
<dbReference type="Proteomes" id="UP000325577">
    <property type="component" value="Linkage Group LG2"/>
</dbReference>
<protein>
    <submittedName>
        <fullName evidence="1">Uncharacterized protein</fullName>
    </submittedName>
</protein>
<dbReference type="AlphaFoldDB" id="A0A5J5AK29"/>
<evidence type="ECO:0000313" key="2">
    <source>
        <dbReference type="Proteomes" id="UP000325577"/>
    </source>
</evidence>
<proteinExistence type="predicted"/>
<gene>
    <name evidence="1" type="ORF">F0562_006101</name>
</gene>
<keyword evidence="2" id="KW-1185">Reference proteome</keyword>